<keyword evidence="6" id="KW-0805">Transcription regulation</keyword>
<evidence type="ECO:0000256" key="5">
    <source>
        <dbReference type="ARBA" id="ARBA00022833"/>
    </source>
</evidence>
<dbReference type="InterPro" id="IPR033599">
    <property type="entry name" value="TAF1B/Rrn7"/>
</dbReference>
<keyword evidence="7" id="KW-0238">DNA-binding</keyword>
<evidence type="ECO:0000313" key="12">
    <source>
        <dbReference type="EMBL" id="VDK22182.1"/>
    </source>
</evidence>
<evidence type="ECO:0000256" key="10">
    <source>
        <dbReference type="SAM" id="MobiDB-lite"/>
    </source>
</evidence>
<dbReference type="GO" id="GO:0042790">
    <property type="term" value="P:nucleolar large rRNA transcription by RNA polymerase I"/>
    <property type="evidence" value="ECO:0007669"/>
    <property type="project" value="TreeGrafter"/>
</dbReference>
<evidence type="ECO:0000256" key="7">
    <source>
        <dbReference type="ARBA" id="ARBA00023125"/>
    </source>
</evidence>
<evidence type="ECO:0000256" key="4">
    <source>
        <dbReference type="ARBA" id="ARBA00022771"/>
    </source>
</evidence>
<feature type="domain" description="Rrn7/TAF1B C-terminal cyclin" evidence="11">
    <location>
        <begin position="391"/>
        <end position="518"/>
    </location>
</feature>
<evidence type="ECO:0000313" key="14">
    <source>
        <dbReference type="WBParaSite" id="TASK_0000093201-mRNA-1"/>
    </source>
</evidence>
<gene>
    <name evidence="12" type="ORF">TASK_LOCUS933</name>
</gene>
<keyword evidence="8" id="KW-0804">Transcription</keyword>
<dbReference type="AlphaFoldDB" id="A0A0R3VUE0"/>
<evidence type="ECO:0000256" key="8">
    <source>
        <dbReference type="ARBA" id="ARBA00023163"/>
    </source>
</evidence>
<reference evidence="14" key="1">
    <citation type="submission" date="2017-02" db="UniProtKB">
        <authorList>
            <consortium name="WormBaseParasite"/>
        </authorList>
    </citation>
    <scope>IDENTIFICATION</scope>
</reference>
<evidence type="ECO:0000259" key="11">
    <source>
        <dbReference type="Pfam" id="PF20645"/>
    </source>
</evidence>
<dbReference type="EMBL" id="UYRS01000163">
    <property type="protein sequence ID" value="VDK22182.1"/>
    <property type="molecule type" value="Genomic_DNA"/>
</dbReference>
<accession>A0A0R3VUE0</accession>
<keyword evidence="4" id="KW-0863">Zinc-finger</keyword>
<dbReference type="Pfam" id="PF20645">
    <property type="entry name" value="Rrn7_cyclin_C"/>
    <property type="match status" value="1"/>
</dbReference>
<reference evidence="12 13" key="2">
    <citation type="submission" date="2018-11" db="EMBL/GenBank/DDBJ databases">
        <authorList>
            <consortium name="Pathogen Informatics"/>
        </authorList>
    </citation>
    <scope>NUCLEOTIDE SEQUENCE [LARGE SCALE GENOMIC DNA]</scope>
</reference>
<dbReference type="GO" id="GO:0001164">
    <property type="term" value="F:RNA polymerase I core promoter sequence-specific DNA binding"/>
    <property type="evidence" value="ECO:0007669"/>
    <property type="project" value="InterPro"/>
</dbReference>
<keyword evidence="3" id="KW-0479">Metal-binding</keyword>
<protein>
    <submittedName>
        <fullName evidence="14">TATA box-binding protein-associated factor RNA polymerase I subunit B</fullName>
    </submittedName>
</protein>
<dbReference type="Proteomes" id="UP000282613">
    <property type="component" value="Unassembled WGS sequence"/>
</dbReference>
<evidence type="ECO:0000313" key="13">
    <source>
        <dbReference type="Proteomes" id="UP000282613"/>
    </source>
</evidence>
<comment type="subcellular location">
    <subcellularLocation>
        <location evidence="1">Nucleus</location>
        <location evidence="1">Nucleolus</location>
    </subcellularLocation>
</comment>
<dbReference type="WBParaSite" id="TASK_0000093201-mRNA-1">
    <property type="protein sequence ID" value="TASK_0000093201-mRNA-1"/>
    <property type="gene ID" value="TASK_0000093201"/>
</dbReference>
<dbReference type="PANTHER" id="PTHR31576">
    <property type="entry name" value="TATA BOX-BINDING PROTEIN-ASSOCIATED FACTOR RNA POLYMERASE I SUBUNIT B"/>
    <property type="match status" value="1"/>
</dbReference>
<evidence type="ECO:0000256" key="2">
    <source>
        <dbReference type="ARBA" id="ARBA00006899"/>
    </source>
</evidence>
<keyword evidence="9" id="KW-0539">Nucleus</keyword>
<dbReference type="InterPro" id="IPR048538">
    <property type="entry name" value="Rrn7_cyclin_C"/>
</dbReference>
<organism evidence="14">
    <name type="scientific">Taenia asiatica</name>
    <name type="common">Asian tapeworm</name>
    <dbReference type="NCBI Taxonomy" id="60517"/>
    <lineage>
        <taxon>Eukaryota</taxon>
        <taxon>Metazoa</taxon>
        <taxon>Spiralia</taxon>
        <taxon>Lophotrochozoa</taxon>
        <taxon>Platyhelminthes</taxon>
        <taxon>Cestoda</taxon>
        <taxon>Eucestoda</taxon>
        <taxon>Cyclophyllidea</taxon>
        <taxon>Taeniidae</taxon>
        <taxon>Taenia</taxon>
    </lineage>
</organism>
<feature type="region of interest" description="Disordered" evidence="10">
    <location>
        <begin position="86"/>
        <end position="108"/>
    </location>
</feature>
<dbReference type="GO" id="GO:0070860">
    <property type="term" value="C:RNA polymerase I core factor complex"/>
    <property type="evidence" value="ECO:0007669"/>
    <property type="project" value="InterPro"/>
</dbReference>
<dbReference type="PANTHER" id="PTHR31576:SF2">
    <property type="entry name" value="TATA BOX-BINDING PROTEIN-ASSOCIATED FACTOR RNA POLYMERASE I SUBUNIT B"/>
    <property type="match status" value="1"/>
</dbReference>
<keyword evidence="5" id="KW-0862">Zinc</keyword>
<evidence type="ECO:0000256" key="1">
    <source>
        <dbReference type="ARBA" id="ARBA00004604"/>
    </source>
</evidence>
<keyword evidence="13" id="KW-1185">Reference proteome</keyword>
<evidence type="ECO:0000256" key="3">
    <source>
        <dbReference type="ARBA" id="ARBA00022723"/>
    </source>
</evidence>
<evidence type="ECO:0000256" key="9">
    <source>
        <dbReference type="ARBA" id="ARBA00023242"/>
    </source>
</evidence>
<name>A0A0R3VUE0_TAEAS</name>
<proteinExistence type="inferred from homology"/>
<evidence type="ECO:0000256" key="6">
    <source>
        <dbReference type="ARBA" id="ARBA00023015"/>
    </source>
</evidence>
<comment type="similarity">
    <text evidence="2">Belongs to the RRN7/TAF1B family.</text>
</comment>
<dbReference type="OrthoDB" id="10069252at2759"/>
<feature type="compositionally biased region" description="Polar residues" evidence="10">
    <location>
        <begin position="86"/>
        <end position="95"/>
    </location>
</feature>
<sequence>MSSGALRCSGCGSSSFCVDEASGHYVCTSCWQVSESFEGVIQIHGCRDGRYGLRVVNAINSLSQRDNLLHSSVLAEGQTQDASQVFNGSISTSPTTKRRHKEHEGRNADHAVAAMSTKKTHKERRLARSRLRSWRMSEAFTLLLQRQLKALIGAHLTPEPTSFPGIVNRFTSIASTLWTNYLSATGELGGDLWALSFRRMLTALELTLESRRSYIKNYSPAGENKVNQTLPHIGSAGEKDSFQLTRIMASKLGFGFCWIGWGSLYCPNESLNANNPFFLFETNCDQENQSSMKCSGEDDADKFSITLNVSDSDSVDGEPPQKRQRQLVLSPQSLPAQQFPEEQTGMPNDVQNLSKLWKEMLTENLRALTPDPSVLTSVTIHLINILGLTERPRLPLCSLVHRLLRKMNFPPEAHQIADTLVAKLARFVNNAAEMKEGMHYFLPLHRYLRGEVFAMAIVAITGRLLFKLDGDFEYRWSNVARFLTQHPQEATLLEEVLSEGAQTEKSGRAVPFDWSKWMCGLPKGPPSLRRPYSDLSNGDAPLNAVRTHSHVVRTARNAKEFLGSASSFDPQVDEGWGEKHGTAKCHASATSEVELIFAFQILKKATKLSLTESLTRLIDRSCIATNKNIETPRQNAKLHSIPCKSCVHSIKHTIFRRVSDQEEGAEWVNKNCDALVRAYQFIRQKKIPASELLNKIHPSPSKPDDIYMDWLHLLENYDSYDPISAFSFTTELEHTPSLTTMPPTVMKFLGDYRKRVFDFLSGNKVEPSSAVNDFIAPPESKKKAGDLANASLHWFLKTASWMCGVRPPHLLREIKCVEYLLGFWSGEKLTRPTKLRNLALAFHFDYAVPE</sequence>
<dbReference type="GO" id="GO:0008270">
    <property type="term" value="F:zinc ion binding"/>
    <property type="evidence" value="ECO:0007669"/>
    <property type="project" value="UniProtKB-KW"/>
</dbReference>